<accession>A0A286DBA3</accession>
<organism evidence="2 3">
    <name type="scientific">Pseudoxanthomonas wuyuanensis</name>
    <dbReference type="NCBI Taxonomy" id="1073196"/>
    <lineage>
        <taxon>Bacteria</taxon>
        <taxon>Pseudomonadati</taxon>
        <taxon>Pseudomonadota</taxon>
        <taxon>Gammaproteobacteria</taxon>
        <taxon>Lysobacterales</taxon>
        <taxon>Lysobacteraceae</taxon>
        <taxon>Pseudoxanthomonas</taxon>
    </lineage>
</organism>
<dbReference type="AlphaFoldDB" id="A0A286DBA3"/>
<keyword evidence="3" id="KW-1185">Reference proteome</keyword>
<sequence>MGQWSTFAELETCLFACTVLYLNLLALSAYAGLARRHGDTASGKDGGKVSGRRAPVGRRMSGSAVVVLVLAIGLAAALSLLAWLAWPWA</sequence>
<feature type="transmembrane region" description="Helical" evidence="1">
    <location>
        <begin position="62"/>
        <end position="86"/>
    </location>
</feature>
<reference evidence="2 3" key="1">
    <citation type="submission" date="2017-09" db="EMBL/GenBank/DDBJ databases">
        <authorList>
            <person name="Ehlers B."/>
            <person name="Leendertz F.H."/>
        </authorList>
    </citation>
    <scope>NUCLEOTIDE SEQUENCE [LARGE SCALE GENOMIC DNA]</scope>
    <source>
        <strain evidence="2 3">CGMCC 1.10978</strain>
    </source>
</reference>
<feature type="transmembrane region" description="Helical" evidence="1">
    <location>
        <begin position="12"/>
        <end position="33"/>
    </location>
</feature>
<name>A0A286DBA3_9GAMM</name>
<protein>
    <submittedName>
        <fullName evidence="2">Uncharacterized protein</fullName>
    </submittedName>
</protein>
<keyword evidence="1" id="KW-0812">Transmembrane</keyword>
<keyword evidence="1" id="KW-1133">Transmembrane helix</keyword>
<gene>
    <name evidence="2" type="ORF">SAMN06296416_10895</name>
</gene>
<proteinExistence type="predicted"/>
<evidence type="ECO:0000313" key="2">
    <source>
        <dbReference type="EMBL" id="SOD55941.1"/>
    </source>
</evidence>
<evidence type="ECO:0000256" key="1">
    <source>
        <dbReference type="SAM" id="Phobius"/>
    </source>
</evidence>
<evidence type="ECO:0000313" key="3">
    <source>
        <dbReference type="Proteomes" id="UP000219374"/>
    </source>
</evidence>
<dbReference type="Proteomes" id="UP000219374">
    <property type="component" value="Unassembled WGS sequence"/>
</dbReference>
<keyword evidence="1" id="KW-0472">Membrane</keyword>
<dbReference type="RefSeq" id="WP_097122900.1">
    <property type="nucleotide sequence ID" value="NZ_OCND01000008.1"/>
</dbReference>
<dbReference type="EMBL" id="OCND01000008">
    <property type="protein sequence ID" value="SOD55941.1"/>
    <property type="molecule type" value="Genomic_DNA"/>
</dbReference>